<name>A0A9C7Q2Z4_9RHOD</name>
<dbReference type="EMBL" id="BQMJ01000060">
    <property type="protein sequence ID" value="GJQ14869.1"/>
    <property type="molecule type" value="Genomic_DNA"/>
</dbReference>
<protein>
    <submittedName>
        <fullName evidence="4">Uncharacterized protein</fullName>
    </submittedName>
</protein>
<keyword evidence="5" id="KW-1185">Reference proteome</keyword>
<dbReference type="InterPro" id="IPR039604">
    <property type="entry name" value="Bfr1"/>
</dbReference>
<dbReference type="Proteomes" id="UP001061958">
    <property type="component" value="Unassembled WGS sequence"/>
</dbReference>
<feature type="coiled-coil region" evidence="1">
    <location>
        <begin position="204"/>
        <end position="342"/>
    </location>
</feature>
<evidence type="ECO:0000313" key="4">
    <source>
        <dbReference type="EMBL" id="GJQ14869.1"/>
    </source>
</evidence>
<keyword evidence="1" id="KW-0175">Coiled coil</keyword>
<dbReference type="PANTHER" id="PTHR31027">
    <property type="entry name" value="NUCLEAR SEGREGATION PROTEIN BFR1"/>
    <property type="match status" value="1"/>
</dbReference>
<accession>A0A9C7Q2Z4</accession>
<dbReference type="GO" id="GO:0003729">
    <property type="term" value="F:mRNA binding"/>
    <property type="evidence" value="ECO:0007669"/>
    <property type="project" value="TreeGrafter"/>
</dbReference>
<dbReference type="GO" id="GO:0008298">
    <property type="term" value="P:intracellular mRNA localization"/>
    <property type="evidence" value="ECO:0007669"/>
    <property type="project" value="TreeGrafter"/>
</dbReference>
<reference evidence="4" key="2">
    <citation type="submission" date="2022-01" db="EMBL/GenBank/DDBJ databases">
        <authorList>
            <person name="Hirooka S."/>
            <person name="Miyagishima S.Y."/>
        </authorList>
    </citation>
    <scope>NUCLEOTIDE SEQUENCE</scope>
    <source>
        <strain evidence="4">NBRC 102759</strain>
    </source>
</reference>
<dbReference type="GO" id="GO:0005783">
    <property type="term" value="C:endoplasmic reticulum"/>
    <property type="evidence" value="ECO:0007669"/>
    <property type="project" value="TreeGrafter"/>
</dbReference>
<evidence type="ECO:0000256" key="1">
    <source>
        <dbReference type="SAM" id="Coils"/>
    </source>
</evidence>
<feature type="coiled-coil region" evidence="1">
    <location>
        <begin position="71"/>
        <end position="132"/>
    </location>
</feature>
<evidence type="ECO:0000256" key="2">
    <source>
        <dbReference type="SAM" id="MobiDB-lite"/>
    </source>
</evidence>
<dbReference type="EMBL" id="BQMJ01000006">
    <property type="protein sequence ID" value="GJQ09152.1"/>
    <property type="molecule type" value="Genomic_DNA"/>
</dbReference>
<feature type="region of interest" description="Disordered" evidence="2">
    <location>
        <begin position="471"/>
        <end position="515"/>
    </location>
</feature>
<dbReference type="OrthoDB" id="2195113at2759"/>
<sequence length="544" mass="63089">MANTTVSESTQTQTIGVEHKLLTPEERQEEIRKLEEKKKELIQQIVVVEQPSKDQLETAVAGQRAIIESALSQKEQKRLLQRQKYQKMEETKPEFLAAKAAYEEQVAQLRKLKEERKQLMDKIQETRKLLNEGHDRNKNNIVSTGNAALDEKLKTFKSLDQLDKYVANLERRQATESLSLTEEKKLVSEISMLKNKGRAFLENMQKLDAERKSSQEERKKQLEKLFDDKKTLDNKVNETIKQLERLKQTKDDIRTKQESSIAKISEELSEVNLDDIQKQIDAANEEIRRLRQEFNQKLNQWYNYKKKSAELDRLNRHIRFQYRQYQRDLKRAEKEKELAEYGSPDPYEEEKTMCDNLIQYLQRLSKTDTDENKKTKRDVQNIELNGAKLIGKNASFFDGELNTNVSKGKKAKRKGAIGDSSSSKFGESERLPPHNMEYFLAFQKLNVSPPVYMKDIVGTIELLKEKRSYYENSPEKVELEPTEETDLPSILSKSGSDSATVEDREDFPEGLPIVSNGYSYRAQQGSKPSFAEIMQHSSLTDSVD</sequence>
<dbReference type="GO" id="GO:0042175">
    <property type="term" value="C:nuclear outer membrane-endoplasmic reticulum membrane network"/>
    <property type="evidence" value="ECO:0007669"/>
    <property type="project" value="TreeGrafter"/>
</dbReference>
<proteinExistence type="predicted"/>
<reference evidence="4" key="1">
    <citation type="journal article" date="2022" name="Proc. Natl. Acad. Sci. U.S.A.">
        <title>Life cycle and functional genomics of the unicellular red alga Galdieria for elucidating algal and plant evolution and industrial use.</title>
        <authorList>
            <person name="Hirooka S."/>
            <person name="Itabashi T."/>
            <person name="Ichinose T.M."/>
            <person name="Onuma R."/>
            <person name="Fujiwara T."/>
            <person name="Yamashita S."/>
            <person name="Jong L.W."/>
            <person name="Tomita R."/>
            <person name="Iwane A.H."/>
            <person name="Miyagishima S.Y."/>
        </authorList>
    </citation>
    <scope>NUCLEOTIDE SEQUENCE</scope>
    <source>
        <strain evidence="4">NBRC 102759</strain>
    </source>
</reference>
<dbReference type="AlphaFoldDB" id="A0A9C7Q2Z4"/>
<dbReference type="PANTHER" id="PTHR31027:SF2">
    <property type="entry name" value="LEBERCILIN DOMAIN-CONTAINING PROTEIN"/>
    <property type="match status" value="1"/>
</dbReference>
<comment type="caution">
    <text evidence="4">The sequence shown here is derived from an EMBL/GenBank/DDBJ whole genome shotgun (WGS) entry which is preliminary data.</text>
</comment>
<evidence type="ECO:0000313" key="3">
    <source>
        <dbReference type="EMBL" id="GJQ09152.1"/>
    </source>
</evidence>
<dbReference type="GO" id="GO:1990904">
    <property type="term" value="C:ribonucleoprotein complex"/>
    <property type="evidence" value="ECO:0007669"/>
    <property type="project" value="TreeGrafter"/>
</dbReference>
<evidence type="ECO:0000313" key="5">
    <source>
        <dbReference type="Proteomes" id="UP001061958"/>
    </source>
</evidence>
<organism evidence="4 5">
    <name type="scientific">Galdieria partita</name>
    <dbReference type="NCBI Taxonomy" id="83374"/>
    <lineage>
        <taxon>Eukaryota</taxon>
        <taxon>Rhodophyta</taxon>
        <taxon>Bangiophyceae</taxon>
        <taxon>Galdieriales</taxon>
        <taxon>Galdieriaceae</taxon>
        <taxon>Galdieria</taxon>
    </lineage>
</organism>
<gene>
    <name evidence="4" type="ORF">GpartN1_g6660.t1</name>
    <name evidence="3" type="ORF">GpartN1_g943.t1</name>
</gene>